<dbReference type="GO" id="GO:0097367">
    <property type="term" value="F:carbohydrate derivative binding"/>
    <property type="evidence" value="ECO:0007669"/>
    <property type="project" value="InterPro"/>
</dbReference>
<evidence type="ECO:0000259" key="4">
    <source>
        <dbReference type="PROSITE" id="PS51071"/>
    </source>
</evidence>
<dbReference type="Proteomes" id="UP000007962">
    <property type="component" value="Chromosome"/>
</dbReference>
<dbReference type="GO" id="GO:1901135">
    <property type="term" value="P:carbohydrate derivative metabolic process"/>
    <property type="evidence" value="ECO:0007669"/>
    <property type="project" value="InterPro"/>
</dbReference>
<dbReference type="PANTHER" id="PTHR30514">
    <property type="entry name" value="GLUCOKINASE"/>
    <property type="match status" value="1"/>
</dbReference>
<dbReference type="InterPro" id="IPR035472">
    <property type="entry name" value="RpiR-like_SIS"/>
</dbReference>
<dbReference type="InterPro" id="IPR036388">
    <property type="entry name" value="WH-like_DNA-bd_sf"/>
</dbReference>
<dbReference type="eggNOG" id="COG1737">
    <property type="taxonomic scope" value="Bacteria"/>
</dbReference>
<evidence type="ECO:0000259" key="5">
    <source>
        <dbReference type="PROSITE" id="PS51464"/>
    </source>
</evidence>
<dbReference type="InterPro" id="IPR000281">
    <property type="entry name" value="HTH_RpiR"/>
</dbReference>
<evidence type="ECO:0000256" key="2">
    <source>
        <dbReference type="ARBA" id="ARBA00023125"/>
    </source>
</evidence>
<dbReference type="PANTHER" id="PTHR30514:SF1">
    <property type="entry name" value="HTH-TYPE TRANSCRIPTIONAL REGULATOR HEXR-RELATED"/>
    <property type="match status" value="1"/>
</dbReference>
<dbReference type="Gene3D" id="1.10.10.10">
    <property type="entry name" value="Winged helix-like DNA-binding domain superfamily/Winged helix DNA-binding domain"/>
    <property type="match status" value="1"/>
</dbReference>
<dbReference type="InterPro" id="IPR009057">
    <property type="entry name" value="Homeodomain-like_sf"/>
</dbReference>
<dbReference type="InterPro" id="IPR047640">
    <property type="entry name" value="RpiR-like"/>
</dbReference>
<proteinExistence type="predicted"/>
<dbReference type="InterPro" id="IPR001347">
    <property type="entry name" value="SIS_dom"/>
</dbReference>
<dbReference type="SUPFAM" id="SSF46689">
    <property type="entry name" value="Homeodomain-like"/>
    <property type="match status" value="1"/>
</dbReference>
<accession>C5C1Y9</accession>
<keyword evidence="2" id="KW-0238">DNA-binding</keyword>
<evidence type="ECO:0000313" key="6">
    <source>
        <dbReference type="EMBL" id="ACQ79607.1"/>
    </source>
</evidence>
<dbReference type="RefSeq" id="WP_015881847.1">
    <property type="nucleotide sequence ID" value="NC_012669.1"/>
</dbReference>
<dbReference type="STRING" id="471853.Bcav_1348"/>
<feature type="domain" description="HTH rpiR-type" evidence="4">
    <location>
        <begin position="15"/>
        <end position="91"/>
    </location>
</feature>
<dbReference type="HOGENOM" id="CLU_055769_0_1_11"/>
<gene>
    <name evidence="6" type="ordered locus">Bcav_1348</name>
</gene>
<dbReference type="AlphaFoldDB" id="C5C1Y9"/>
<dbReference type="SUPFAM" id="SSF53697">
    <property type="entry name" value="SIS domain"/>
    <property type="match status" value="1"/>
</dbReference>
<reference evidence="6 7" key="1">
    <citation type="journal article" date="2009" name="Stand. Genomic Sci.">
        <title>Complete genome sequence of Beutenbergia cavernae type strain (HKI 0122).</title>
        <authorList>
            <person name="Land M."/>
            <person name="Pukall R."/>
            <person name="Abt B."/>
            <person name="Goker M."/>
            <person name="Rohde M."/>
            <person name="Glavina Del Rio T."/>
            <person name="Tice H."/>
            <person name="Copeland A."/>
            <person name="Cheng J.F."/>
            <person name="Lucas S."/>
            <person name="Chen F."/>
            <person name="Nolan M."/>
            <person name="Bruce D."/>
            <person name="Goodwin L."/>
            <person name="Pitluck S."/>
            <person name="Ivanova N."/>
            <person name="Mavromatis K."/>
            <person name="Ovchinnikova G."/>
            <person name="Pati A."/>
            <person name="Chen A."/>
            <person name="Palaniappan K."/>
            <person name="Hauser L."/>
            <person name="Chang Y.J."/>
            <person name="Jefferies C.C."/>
            <person name="Saunders E."/>
            <person name="Brettin T."/>
            <person name="Detter J.C."/>
            <person name="Han C."/>
            <person name="Chain P."/>
            <person name="Bristow J."/>
            <person name="Eisen J.A."/>
            <person name="Markowitz V."/>
            <person name="Hugenholtz P."/>
            <person name="Kyrpides N.C."/>
            <person name="Klenk H.P."/>
            <person name="Lapidus A."/>
        </authorList>
    </citation>
    <scope>NUCLEOTIDE SEQUENCE [LARGE SCALE GENOMIC DNA]</scope>
    <source>
        <strain evidence="7">ATCC BAA-8 / DSM 12333 / NBRC 16432</strain>
    </source>
</reference>
<dbReference type="OrthoDB" id="370421at2"/>
<feature type="domain" description="SIS" evidence="5">
    <location>
        <begin position="140"/>
        <end position="280"/>
    </location>
</feature>
<name>C5C1Y9_BEUC1</name>
<dbReference type="PROSITE" id="PS51464">
    <property type="entry name" value="SIS"/>
    <property type="match status" value="1"/>
</dbReference>
<evidence type="ECO:0000256" key="3">
    <source>
        <dbReference type="ARBA" id="ARBA00023163"/>
    </source>
</evidence>
<dbReference type="GO" id="GO:0003700">
    <property type="term" value="F:DNA-binding transcription factor activity"/>
    <property type="evidence" value="ECO:0007669"/>
    <property type="project" value="InterPro"/>
</dbReference>
<sequence>MTPPAEVRTRSMRSGGILAELRRLLPDLPDSVRRTAERVLADPVASVAGTITDLAEASGTSPSAVSRLCRRLGVDGYPALRIAVVADATASASSPWEIDISRTIGPTDSLEDVAGTLGAATSRAVHDTLAGLDLDVLRDVAHAVAGARRVHLYGVSGSAVMTAELQLRLHRIGIATWSFADVHEGLTGAALLGPGDVAIAVSYTGETIETLEMLRAAGSRDALTVAVTGAPRSSLAAVADRILVTVTEETTFREGPLAARFSELTVVELLYLAVGQLTYERTTELLTQTALAVRRHQAGRTERKPRR</sequence>
<dbReference type="PROSITE" id="PS51071">
    <property type="entry name" value="HTH_RPIR"/>
    <property type="match status" value="1"/>
</dbReference>
<dbReference type="KEGG" id="bcv:Bcav_1348"/>
<keyword evidence="1" id="KW-0805">Transcription regulation</keyword>
<dbReference type="Gene3D" id="3.40.50.10490">
    <property type="entry name" value="Glucose-6-phosphate isomerase like protein, domain 1"/>
    <property type="match status" value="1"/>
</dbReference>
<dbReference type="EMBL" id="CP001618">
    <property type="protein sequence ID" value="ACQ79607.1"/>
    <property type="molecule type" value="Genomic_DNA"/>
</dbReference>
<dbReference type="GO" id="GO:0003677">
    <property type="term" value="F:DNA binding"/>
    <property type="evidence" value="ECO:0007669"/>
    <property type="project" value="UniProtKB-KW"/>
</dbReference>
<dbReference type="Pfam" id="PF01380">
    <property type="entry name" value="SIS"/>
    <property type="match status" value="1"/>
</dbReference>
<organism evidence="6 7">
    <name type="scientific">Beutenbergia cavernae (strain ATCC BAA-8 / DSM 12333 / CCUG 43141 / JCM 11478 / NBRC 16432 / NCIMB 13614 / HKI 0122)</name>
    <dbReference type="NCBI Taxonomy" id="471853"/>
    <lineage>
        <taxon>Bacteria</taxon>
        <taxon>Bacillati</taxon>
        <taxon>Actinomycetota</taxon>
        <taxon>Actinomycetes</taxon>
        <taxon>Micrococcales</taxon>
        <taxon>Beutenbergiaceae</taxon>
        <taxon>Beutenbergia</taxon>
    </lineage>
</organism>
<evidence type="ECO:0000313" key="7">
    <source>
        <dbReference type="Proteomes" id="UP000007962"/>
    </source>
</evidence>
<dbReference type="Pfam" id="PF01418">
    <property type="entry name" value="HTH_6"/>
    <property type="match status" value="1"/>
</dbReference>
<dbReference type="InterPro" id="IPR046348">
    <property type="entry name" value="SIS_dom_sf"/>
</dbReference>
<keyword evidence="3" id="KW-0804">Transcription</keyword>
<protein>
    <submittedName>
        <fullName evidence="6">Transcriptional regulator, RpiR family</fullName>
    </submittedName>
</protein>
<evidence type="ECO:0000256" key="1">
    <source>
        <dbReference type="ARBA" id="ARBA00023015"/>
    </source>
</evidence>
<dbReference type="CDD" id="cd05013">
    <property type="entry name" value="SIS_RpiR"/>
    <property type="match status" value="1"/>
</dbReference>
<keyword evidence="7" id="KW-1185">Reference proteome</keyword>